<dbReference type="Proteomes" id="UP001165090">
    <property type="component" value="Unassembled WGS sequence"/>
</dbReference>
<dbReference type="Gene3D" id="3.40.50.1820">
    <property type="entry name" value="alpha/beta hydrolase"/>
    <property type="match status" value="2"/>
</dbReference>
<evidence type="ECO:0000256" key="1">
    <source>
        <dbReference type="SAM" id="MobiDB-lite"/>
    </source>
</evidence>
<keyword evidence="4" id="KW-1185">Reference proteome</keyword>
<evidence type="ECO:0000259" key="2">
    <source>
        <dbReference type="Pfam" id="PF12146"/>
    </source>
</evidence>
<feature type="domain" description="Serine aminopeptidase S33" evidence="2">
    <location>
        <begin position="326"/>
        <end position="413"/>
    </location>
</feature>
<proteinExistence type="predicted"/>
<feature type="region of interest" description="Disordered" evidence="1">
    <location>
        <begin position="1"/>
        <end position="20"/>
    </location>
</feature>
<name>A0ABQ5RXD8_9CHLO</name>
<feature type="compositionally biased region" description="Polar residues" evidence="1">
    <location>
        <begin position="129"/>
        <end position="138"/>
    </location>
</feature>
<dbReference type="SUPFAM" id="SSF53474">
    <property type="entry name" value="alpha/beta-Hydrolases"/>
    <property type="match status" value="1"/>
</dbReference>
<feature type="domain" description="Serine aminopeptidase S33" evidence="2">
    <location>
        <begin position="525"/>
        <end position="689"/>
    </location>
</feature>
<feature type="compositionally biased region" description="Low complexity" evidence="1">
    <location>
        <begin position="414"/>
        <end position="425"/>
    </location>
</feature>
<dbReference type="PANTHER" id="PTHR11614">
    <property type="entry name" value="PHOSPHOLIPASE-RELATED"/>
    <property type="match status" value="1"/>
</dbReference>
<dbReference type="InterPro" id="IPR029058">
    <property type="entry name" value="AB_hydrolase_fold"/>
</dbReference>
<feature type="compositionally biased region" description="Low complexity" evidence="1">
    <location>
        <begin position="1"/>
        <end position="16"/>
    </location>
</feature>
<organism evidence="3 4">
    <name type="scientific">Volvox africanus</name>
    <dbReference type="NCBI Taxonomy" id="51714"/>
    <lineage>
        <taxon>Eukaryota</taxon>
        <taxon>Viridiplantae</taxon>
        <taxon>Chlorophyta</taxon>
        <taxon>core chlorophytes</taxon>
        <taxon>Chlorophyceae</taxon>
        <taxon>CS clade</taxon>
        <taxon>Chlamydomonadales</taxon>
        <taxon>Volvocaceae</taxon>
        <taxon>Volvox</taxon>
    </lineage>
</organism>
<comment type="caution">
    <text evidence="3">The sequence shown here is derived from an EMBL/GenBank/DDBJ whole genome shotgun (WGS) entry which is preliminary data.</text>
</comment>
<feature type="region of interest" description="Disordered" evidence="1">
    <location>
        <begin position="65"/>
        <end position="171"/>
    </location>
</feature>
<dbReference type="InterPro" id="IPR022742">
    <property type="entry name" value="Hydrolase_4"/>
</dbReference>
<dbReference type="Pfam" id="PF12146">
    <property type="entry name" value="Hydrolase_4"/>
    <property type="match status" value="2"/>
</dbReference>
<feature type="region of interest" description="Disordered" evidence="1">
    <location>
        <begin position="411"/>
        <end position="514"/>
    </location>
</feature>
<feature type="non-terminal residue" evidence="3">
    <location>
        <position position="1"/>
    </location>
</feature>
<gene>
    <name evidence="3" type="ORF">VaNZ11_004383</name>
</gene>
<dbReference type="EMBL" id="BSDZ01000011">
    <property type="protein sequence ID" value="GLI61873.1"/>
    <property type="molecule type" value="Genomic_DNA"/>
</dbReference>
<feature type="compositionally biased region" description="Basic and acidic residues" evidence="1">
    <location>
        <begin position="156"/>
        <end position="171"/>
    </location>
</feature>
<feature type="compositionally biased region" description="Low complexity" evidence="1">
    <location>
        <begin position="86"/>
        <end position="101"/>
    </location>
</feature>
<accession>A0ABQ5RXD8</accession>
<evidence type="ECO:0000313" key="4">
    <source>
        <dbReference type="Proteomes" id="UP001165090"/>
    </source>
</evidence>
<reference evidence="3 4" key="1">
    <citation type="journal article" date="2023" name="IScience">
        <title>Expanded male sex-determining region conserved during the evolution of homothallism in the green alga Volvox.</title>
        <authorList>
            <person name="Yamamoto K."/>
            <person name="Matsuzaki R."/>
            <person name="Mahakham W."/>
            <person name="Heman W."/>
            <person name="Sekimoto H."/>
            <person name="Kawachi M."/>
            <person name="Minakuchi Y."/>
            <person name="Toyoda A."/>
            <person name="Nozaki H."/>
        </authorList>
    </citation>
    <scope>NUCLEOTIDE SEQUENCE [LARGE SCALE GENOMIC DNA]</scope>
    <source>
        <strain evidence="3 4">NIES-4468</strain>
    </source>
</reference>
<protein>
    <recommendedName>
        <fullName evidence="2">Serine aminopeptidase S33 domain-containing protein</fullName>
    </recommendedName>
</protein>
<feature type="compositionally biased region" description="Basic and acidic residues" evidence="1">
    <location>
        <begin position="486"/>
        <end position="507"/>
    </location>
</feature>
<sequence>SAAAAAGTCTSVAASSRAESRPALSALMHRSRSVAAACLLSHAFSVASQLSFDTDLDLEAGLDTGSRRAQPRDQATTVIAPPQPQPLSHQQKQQPTQQRWPHWQQELGPDASTEGRPPAHDLSVADRNSVFTTRNGMSRNAAEAGSHVSDSLEGGGGREGRESGFDADGSARVHRDLSIKAASPFQEAAPGDMPPLYLFGSSATATASALAPAGGQSTWGSASQRVIAGSPELLCRRGAAERLSAPALCTAPAPAPAPIGDKDTPQADKTACGDRVEKDANQVEGSQRQQAIVDRGGTGGAAAGPDVGVVEGPKCGSGAGVRVLERPKGVVVLVHGHGAYLCWDFLRTECPGSMPRYDGSWVEHLNRQGYAVCGIDLQGAGRSEGRRCYIEKFDHYVQDVIDFTLTLQRREQHQNQNQHQEQQQQRRQRKTAGAAGQQHHHQSPSRLPDQGPALQGHQGLHPTLPHTIELSDGDSHAGLSGKVSKPHRDGGSDESRGDDEIGGDKRGGTTSGVDAIVPGFPADPEVAPRFIMGLSLGGGIATHIMLHTGTSVFSGTVLLSPMISLQGMASRGPNRLLRLVAAALNVLYPHLPLVRGEPNKVFPLIQQLWDSDPSCFKQGTRVRNALEYLRACQQLCAELHLTDFPFLVFHSSRDKWTDAHGSRALFEQSRSPDKTLVAVDHMFHVLTKEDGWWDVLTEAVRWLDAHASGSGVHSVSVTYSSRHQEQEQ</sequence>
<dbReference type="InterPro" id="IPR051044">
    <property type="entry name" value="MAG_DAG_Lipase"/>
</dbReference>
<evidence type="ECO:0000313" key="3">
    <source>
        <dbReference type="EMBL" id="GLI61873.1"/>
    </source>
</evidence>